<comment type="similarity">
    <text evidence="1">Belongs to the UPF0111 family.</text>
</comment>
<name>A0A9E6XYV1_9ACTN</name>
<dbReference type="InterPro" id="IPR018445">
    <property type="entry name" value="Put_Phosphate_transp_reg"/>
</dbReference>
<proteinExistence type="inferred from homology"/>
<dbReference type="EMBL" id="CP087164">
    <property type="protein sequence ID" value="UGS36980.1"/>
    <property type="molecule type" value="Genomic_DNA"/>
</dbReference>
<protein>
    <recommendedName>
        <fullName evidence="4">DUF47 family protein</fullName>
    </recommendedName>
</protein>
<dbReference type="KEGG" id="sbae:DSM104329_03392"/>
<sequence>MTPHRWFLPESPDVVGMLREQAAITVEGLAELVAWAAGDEEAAARLRACEHRADDHKRELRRALTTAFLTPLEPEDIFELSRGLDEVLNSAKNTVREAELMGSSPDDAMAAMARQLADGARQLEAAFARLRPEEADAATTAADAAVKSARNLEHTYRAAMSALIELEDLHVVTARRELYRRFARTGDEVIVVAERVWYAVLKQT</sequence>
<dbReference type="RefSeq" id="WP_259311044.1">
    <property type="nucleotide sequence ID" value="NZ_CP087164.1"/>
</dbReference>
<accession>A0A9E6XYV1</accession>
<dbReference type="Pfam" id="PF01865">
    <property type="entry name" value="PhoU_div"/>
    <property type="match status" value="1"/>
</dbReference>
<evidence type="ECO:0000313" key="3">
    <source>
        <dbReference type="Proteomes" id="UP001162834"/>
    </source>
</evidence>
<keyword evidence="3" id="KW-1185">Reference proteome</keyword>
<dbReference type="Gene3D" id="1.20.58.220">
    <property type="entry name" value="Phosphate transport system protein phou homolog 2, domain 2"/>
    <property type="match status" value="1"/>
</dbReference>
<dbReference type="InterPro" id="IPR038078">
    <property type="entry name" value="PhoU-like_sf"/>
</dbReference>
<reference evidence="2" key="1">
    <citation type="journal article" date="2022" name="Int. J. Syst. Evol. Microbiol.">
        <title>Pseudomonas aegrilactucae sp. nov. and Pseudomonas morbosilactucae sp. nov., pathogens causing bacterial rot of lettuce in Japan.</title>
        <authorList>
            <person name="Sawada H."/>
            <person name="Fujikawa T."/>
            <person name="Satou M."/>
        </authorList>
    </citation>
    <scope>NUCLEOTIDE SEQUENCE</scope>
    <source>
        <strain evidence="2">0166_1</strain>
    </source>
</reference>
<evidence type="ECO:0000313" key="2">
    <source>
        <dbReference type="EMBL" id="UGS36980.1"/>
    </source>
</evidence>
<organism evidence="2 3">
    <name type="scientific">Capillimicrobium parvum</name>
    <dbReference type="NCBI Taxonomy" id="2884022"/>
    <lineage>
        <taxon>Bacteria</taxon>
        <taxon>Bacillati</taxon>
        <taxon>Actinomycetota</taxon>
        <taxon>Thermoleophilia</taxon>
        <taxon>Solirubrobacterales</taxon>
        <taxon>Capillimicrobiaceae</taxon>
        <taxon>Capillimicrobium</taxon>
    </lineage>
</organism>
<dbReference type="PANTHER" id="PTHR37298:SF1">
    <property type="entry name" value="UPF0111 PROTEIN YKAA"/>
    <property type="match status" value="1"/>
</dbReference>
<evidence type="ECO:0008006" key="4">
    <source>
        <dbReference type="Google" id="ProtNLM"/>
    </source>
</evidence>
<dbReference type="InterPro" id="IPR052912">
    <property type="entry name" value="UPF0111_domain"/>
</dbReference>
<dbReference type="SUPFAM" id="SSF109755">
    <property type="entry name" value="PhoU-like"/>
    <property type="match status" value="1"/>
</dbReference>
<evidence type="ECO:0000256" key="1">
    <source>
        <dbReference type="ARBA" id="ARBA00008591"/>
    </source>
</evidence>
<dbReference type="AlphaFoldDB" id="A0A9E6XYV1"/>
<dbReference type="Proteomes" id="UP001162834">
    <property type="component" value="Chromosome"/>
</dbReference>
<gene>
    <name evidence="2" type="ORF">DSM104329_03392</name>
</gene>
<dbReference type="PANTHER" id="PTHR37298">
    <property type="entry name" value="UPF0111 PROTEIN YKAA"/>
    <property type="match status" value="1"/>
</dbReference>